<organism evidence="7 8">
    <name type="scientific">Sus scrofa</name>
    <name type="common">Pig</name>
    <dbReference type="NCBI Taxonomy" id="9823"/>
    <lineage>
        <taxon>Eukaryota</taxon>
        <taxon>Metazoa</taxon>
        <taxon>Chordata</taxon>
        <taxon>Craniata</taxon>
        <taxon>Vertebrata</taxon>
        <taxon>Euteleostomi</taxon>
        <taxon>Mammalia</taxon>
        <taxon>Eutheria</taxon>
        <taxon>Laurasiatheria</taxon>
        <taxon>Artiodactyla</taxon>
        <taxon>Suina</taxon>
        <taxon>Suidae</taxon>
        <taxon>Sus</taxon>
    </lineage>
</organism>
<reference evidence="7" key="1">
    <citation type="submission" date="2025-08" db="UniProtKB">
        <authorList>
            <consortium name="Ensembl"/>
        </authorList>
    </citation>
    <scope>IDENTIFICATION</scope>
</reference>
<dbReference type="Proteomes" id="UP000694725">
    <property type="component" value="Unplaced"/>
</dbReference>
<feature type="region of interest" description="Disordered" evidence="6">
    <location>
        <begin position="38"/>
        <end position="72"/>
    </location>
</feature>
<feature type="compositionally biased region" description="Basic and acidic residues" evidence="6">
    <location>
        <begin position="38"/>
        <end position="56"/>
    </location>
</feature>
<name>A0A8D2C1T0_PIG</name>
<dbReference type="InterPro" id="IPR001978">
    <property type="entry name" value="Troponin"/>
</dbReference>
<dbReference type="Ensembl" id="ENSSSCT00065029683.1">
    <property type="protein sequence ID" value="ENSSSCP00065012130.1"/>
    <property type="gene ID" value="ENSSSCG00065022314.1"/>
</dbReference>
<comment type="function">
    <text evidence="1">Troponin T is the tropomyosin-binding subunit of troponin, the thin filament regulatory complex which confers calcium-sensitivity to striated muscle actomyosin ATPase activity.</text>
</comment>
<accession>A0A8D2C1T0</accession>
<evidence type="ECO:0000256" key="4">
    <source>
        <dbReference type="ARBA" id="ARBA00043016"/>
    </source>
</evidence>
<comment type="subunit">
    <text evidence="5">Interacts with TPM3.</text>
</comment>
<evidence type="ECO:0000313" key="8">
    <source>
        <dbReference type="Proteomes" id="UP000694725"/>
    </source>
</evidence>
<dbReference type="InterPro" id="IPR027707">
    <property type="entry name" value="TNNT"/>
</dbReference>
<keyword evidence="2" id="KW-0597">Phosphoprotein</keyword>
<evidence type="ECO:0000313" key="7">
    <source>
        <dbReference type="Ensembl" id="ENSSSCP00065012130.1"/>
    </source>
</evidence>
<dbReference type="GO" id="GO:0005861">
    <property type="term" value="C:troponin complex"/>
    <property type="evidence" value="ECO:0007669"/>
    <property type="project" value="InterPro"/>
</dbReference>
<evidence type="ECO:0000256" key="6">
    <source>
        <dbReference type="SAM" id="MobiDB-lite"/>
    </source>
</evidence>
<evidence type="ECO:0000256" key="1">
    <source>
        <dbReference type="ARBA" id="ARBA00003363"/>
    </source>
</evidence>
<evidence type="ECO:0000256" key="2">
    <source>
        <dbReference type="ARBA" id="ARBA00022553"/>
    </source>
</evidence>
<sequence length="205" mass="23092">MEKDLLELQTLIDVHFEQRKKEEEELVALKERIERRRAERAEQQRFRTEKERERQAKLAVGGASPPPRGPNVNFPAGNTLRFSLQDILHDPKKALLLLLKDLSIGRAPTPTEFSRRRTLSGHRTKWFRVCLASGMAGSRDSTNTTKTQLFSSHPLANISVDTGVTNVSWFALDSPGLSLKILPPISPGRTRLLVILLDTPVPRQG</sequence>
<evidence type="ECO:0000256" key="3">
    <source>
        <dbReference type="ARBA" id="ARBA00040072"/>
    </source>
</evidence>
<dbReference type="Pfam" id="PF00992">
    <property type="entry name" value="Troponin"/>
    <property type="match status" value="1"/>
</dbReference>
<dbReference type="GO" id="GO:0006937">
    <property type="term" value="P:regulation of muscle contraction"/>
    <property type="evidence" value="ECO:0007669"/>
    <property type="project" value="InterPro"/>
</dbReference>
<dbReference type="PANTHER" id="PTHR11521">
    <property type="entry name" value="TROPONIN T"/>
    <property type="match status" value="1"/>
</dbReference>
<protein>
    <recommendedName>
        <fullName evidence="3">Troponin T, slow skeletal muscle</fullName>
    </recommendedName>
    <alternativeName>
        <fullName evidence="4">Slow skeletal muscle troponin T</fullName>
    </alternativeName>
</protein>
<dbReference type="AlphaFoldDB" id="A0A8D2C1T0"/>
<evidence type="ECO:0000256" key="5">
    <source>
        <dbReference type="ARBA" id="ARBA00044035"/>
    </source>
</evidence>
<dbReference type="PANTHER" id="PTHR11521:SF6">
    <property type="entry name" value="TROPONIN T, SLOW SKELETAL MUSCLE"/>
    <property type="match status" value="1"/>
</dbReference>
<proteinExistence type="predicted"/>